<evidence type="ECO:0000313" key="2">
    <source>
        <dbReference type="Proteomes" id="UP000316626"/>
    </source>
</evidence>
<dbReference type="Proteomes" id="UP000316626">
    <property type="component" value="Unassembled WGS sequence"/>
</dbReference>
<dbReference type="AlphaFoldDB" id="A0A544TKR0"/>
<proteinExistence type="predicted"/>
<evidence type="ECO:0000313" key="1">
    <source>
        <dbReference type="EMBL" id="TQR18032.1"/>
    </source>
</evidence>
<dbReference type="EMBL" id="VDGI01000023">
    <property type="protein sequence ID" value="TQR18032.1"/>
    <property type="molecule type" value="Genomic_DNA"/>
</dbReference>
<organism evidence="1 2">
    <name type="scientific">Psychrobacillus vulpis</name>
    <dbReference type="NCBI Taxonomy" id="2325572"/>
    <lineage>
        <taxon>Bacteria</taxon>
        <taxon>Bacillati</taxon>
        <taxon>Bacillota</taxon>
        <taxon>Bacilli</taxon>
        <taxon>Bacillales</taxon>
        <taxon>Bacillaceae</taxon>
        <taxon>Psychrobacillus</taxon>
    </lineage>
</organism>
<dbReference type="RefSeq" id="WP_142643870.1">
    <property type="nucleotide sequence ID" value="NZ_VDGI01000023.1"/>
</dbReference>
<sequence>MALNKVYISVSNQQVFTYPDESPWEFEVITNREIIPVFQKLFEQLGDVEESNFWRAHIPFRSYHLDKENDNYDKRMKKVYALIHEFGDEETKAFIEQLPYFKERRRELIE</sequence>
<comment type="caution">
    <text evidence="1">The sequence shown here is derived from an EMBL/GenBank/DDBJ whole genome shotgun (WGS) entry which is preliminary data.</text>
</comment>
<accession>A0A544TKR0</accession>
<dbReference type="OrthoDB" id="2706506at2"/>
<reference evidence="1 2" key="1">
    <citation type="submission" date="2019-06" db="EMBL/GenBank/DDBJ databases">
        <title>Psychrobacillus vulpis sp. nov., a new species isolated from feces of a red fox that inhabits in The Tablas de Daimiel Natural Park, Albacete, Spain.</title>
        <authorList>
            <person name="Rodriguez M."/>
            <person name="Reina J.C."/>
            <person name="Bejar V."/>
            <person name="Llamas I."/>
        </authorList>
    </citation>
    <scope>NUCLEOTIDE SEQUENCE [LARGE SCALE GENOMIC DNA]</scope>
    <source>
        <strain evidence="1 2">Z8</strain>
    </source>
</reference>
<name>A0A544TKR0_9BACI</name>
<keyword evidence="2" id="KW-1185">Reference proteome</keyword>
<gene>
    <name evidence="1" type="ORF">FG384_16825</name>
</gene>
<protein>
    <submittedName>
        <fullName evidence="1">Transposase</fullName>
    </submittedName>
</protein>